<dbReference type="Proteomes" id="UP000245657">
    <property type="component" value="Unassembled WGS sequence"/>
</dbReference>
<keyword evidence="10" id="KW-1185">Reference proteome</keyword>
<dbReference type="CDD" id="cd00130">
    <property type="entry name" value="PAS"/>
    <property type="match status" value="1"/>
</dbReference>
<dbReference type="Pfam" id="PF08448">
    <property type="entry name" value="PAS_4"/>
    <property type="match status" value="1"/>
</dbReference>
<evidence type="ECO:0000256" key="5">
    <source>
        <dbReference type="ARBA" id="ARBA00022777"/>
    </source>
</evidence>
<evidence type="ECO:0000256" key="2">
    <source>
        <dbReference type="ARBA" id="ARBA00012438"/>
    </source>
</evidence>
<evidence type="ECO:0000256" key="4">
    <source>
        <dbReference type="ARBA" id="ARBA00022679"/>
    </source>
</evidence>
<sequence>MVDLVVENVEYDLEYTIFSNGPTPTKIIHSVARADRDLDGNPVKLYGVIQDITNRKKVENEIRRKNEELQAAIEEITATEEELRVHLDLLTMKEQQVRESEEQFQALFMNMTEGVAVHDLIYDYTGKSYDYLIKKVNPAFYLHLGLSQTNLVGKTGREAYGVQDPPYLDIYARVAESGVPEIFETYYPPLDKHFAISVYSPAKGSFVTVFMDISERKCSEQALAHQYNLLKLTEEDLRQTKTYLENLISIANVPVIVWDSSFRITRMNNAFGFLIGRSSDEMIGIPLHTLFAPEQVDLCVHLFQSSLKEGRGSSTEIPVLHRDGSLRTILWNSSTLFAQDGITPIATIAQGRDVTEERRLEEEKSSALLQIQQNLAFLAILNDEIRNPLTIILTCADLINDQKILDQICIQTQRIDEMVNQLDKRWIESEKVLTAIRKHYHINSGVNFGETSSKNI</sequence>
<dbReference type="InterPro" id="IPR003661">
    <property type="entry name" value="HisK_dim/P_dom"/>
</dbReference>
<dbReference type="Pfam" id="PF13188">
    <property type="entry name" value="PAS_8"/>
    <property type="match status" value="1"/>
</dbReference>
<dbReference type="EC" id="2.7.13.3" evidence="2"/>
<dbReference type="SMART" id="SM00388">
    <property type="entry name" value="HisKA"/>
    <property type="match status" value="1"/>
</dbReference>
<feature type="domain" description="PAS" evidence="7">
    <location>
        <begin position="240"/>
        <end position="310"/>
    </location>
</feature>
<keyword evidence="6" id="KW-0175">Coiled coil</keyword>
<evidence type="ECO:0000313" key="10">
    <source>
        <dbReference type="Proteomes" id="UP000245657"/>
    </source>
</evidence>
<dbReference type="OrthoDB" id="8127at2157"/>
<dbReference type="SMART" id="SM00091">
    <property type="entry name" value="PAS"/>
    <property type="match status" value="2"/>
</dbReference>
<comment type="caution">
    <text evidence="9">The sequence shown here is derived from an EMBL/GenBank/DDBJ whole genome shotgun (WGS) entry which is preliminary data.</text>
</comment>
<comment type="catalytic activity">
    <reaction evidence="1">
        <text>ATP + protein L-histidine = ADP + protein N-phospho-L-histidine.</text>
        <dbReference type="EC" id="2.7.13.3"/>
    </reaction>
</comment>
<evidence type="ECO:0000259" key="8">
    <source>
        <dbReference type="PROSITE" id="PS50113"/>
    </source>
</evidence>
<evidence type="ECO:0000256" key="1">
    <source>
        <dbReference type="ARBA" id="ARBA00000085"/>
    </source>
</evidence>
<dbReference type="InterPro" id="IPR035965">
    <property type="entry name" value="PAS-like_dom_sf"/>
</dbReference>
<dbReference type="AlphaFoldDB" id="A0A2V2N9S9"/>
<keyword evidence="5" id="KW-0418">Kinase</keyword>
<reference evidence="9 10" key="1">
    <citation type="submission" date="2018-05" db="EMBL/GenBank/DDBJ databases">
        <title>Draft genome of Methanospirillum lacunae Ki8-1.</title>
        <authorList>
            <person name="Dueholm M.S."/>
            <person name="Nielsen P.H."/>
            <person name="Bakmann L.F."/>
            <person name="Otzen D.E."/>
        </authorList>
    </citation>
    <scope>NUCLEOTIDE SEQUENCE [LARGE SCALE GENOMIC DNA]</scope>
    <source>
        <strain evidence="9 10">Ki8-1</strain>
    </source>
</reference>
<evidence type="ECO:0000259" key="7">
    <source>
        <dbReference type="PROSITE" id="PS50112"/>
    </source>
</evidence>
<dbReference type="Gene3D" id="1.10.287.130">
    <property type="match status" value="1"/>
</dbReference>
<keyword evidence="4" id="KW-0808">Transferase</keyword>
<gene>
    <name evidence="9" type="ORF">DK846_05600</name>
</gene>
<dbReference type="InterPro" id="IPR000700">
    <property type="entry name" value="PAS-assoc_C"/>
</dbReference>
<name>A0A2V2N9S9_9EURY</name>
<dbReference type="InterPro" id="IPR000014">
    <property type="entry name" value="PAS"/>
</dbReference>
<evidence type="ECO:0000313" key="9">
    <source>
        <dbReference type="EMBL" id="PWR73057.1"/>
    </source>
</evidence>
<dbReference type="GO" id="GO:0000155">
    <property type="term" value="F:phosphorelay sensor kinase activity"/>
    <property type="evidence" value="ECO:0007669"/>
    <property type="project" value="InterPro"/>
</dbReference>
<dbReference type="InterPro" id="IPR036097">
    <property type="entry name" value="HisK_dim/P_sf"/>
</dbReference>
<evidence type="ECO:0000256" key="3">
    <source>
        <dbReference type="ARBA" id="ARBA00022553"/>
    </source>
</evidence>
<dbReference type="PANTHER" id="PTHR43304">
    <property type="entry name" value="PHYTOCHROME-LIKE PROTEIN CPH1"/>
    <property type="match status" value="1"/>
</dbReference>
<protein>
    <recommendedName>
        <fullName evidence="2">histidine kinase</fullName>
        <ecNumber evidence="2">2.7.13.3</ecNumber>
    </recommendedName>
</protein>
<dbReference type="PROSITE" id="PS50113">
    <property type="entry name" value="PAC"/>
    <property type="match status" value="2"/>
</dbReference>
<dbReference type="Gene3D" id="3.30.450.20">
    <property type="entry name" value="PAS domain"/>
    <property type="match status" value="3"/>
</dbReference>
<dbReference type="Pfam" id="PF00512">
    <property type="entry name" value="HisKA"/>
    <property type="match status" value="1"/>
</dbReference>
<dbReference type="SUPFAM" id="SSF47384">
    <property type="entry name" value="Homodimeric domain of signal transducing histidine kinase"/>
    <property type="match status" value="1"/>
</dbReference>
<organism evidence="9 10">
    <name type="scientific">Methanospirillum lacunae</name>
    <dbReference type="NCBI Taxonomy" id="668570"/>
    <lineage>
        <taxon>Archaea</taxon>
        <taxon>Methanobacteriati</taxon>
        <taxon>Methanobacteriota</taxon>
        <taxon>Stenosarchaea group</taxon>
        <taxon>Methanomicrobia</taxon>
        <taxon>Methanomicrobiales</taxon>
        <taxon>Methanospirillaceae</taxon>
        <taxon>Methanospirillum</taxon>
    </lineage>
</organism>
<dbReference type="GeneID" id="97550007"/>
<dbReference type="InterPro" id="IPR013656">
    <property type="entry name" value="PAS_4"/>
</dbReference>
<dbReference type="RefSeq" id="WP_109967958.1">
    <property type="nucleotide sequence ID" value="NZ_CP176093.1"/>
</dbReference>
<dbReference type="NCBIfam" id="TIGR00229">
    <property type="entry name" value="sensory_box"/>
    <property type="match status" value="1"/>
</dbReference>
<dbReference type="InterPro" id="IPR052162">
    <property type="entry name" value="Sensor_kinase/Photoreceptor"/>
</dbReference>
<evidence type="ECO:0000256" key="6">
    <source>
        <dbReference type="SAM" id="Coils"/>
    </source>
</evidence>
<dbReference type="PANTHER" id="PTHR43304:SF1">
    <property type="entry name" value="PAC DOMAIN-CONTAINING PROTEIN"/>
    <property type="match status" value="1"/>
</dbReference>
<accession>A0A2V2N9S9</accession>
<proteinExistence type="predicted"/>
<keyword evidence="3" id="KW-0597">Phosphoprotein</keyword>
<feature type="domain" description="PAC" evidence="8">
    <location>
        <begin position="313"/>
        <end position="366"/>
    </location>
</feature>
<dbReference type="PROSITE" id="PS50112">
    <property type="entry name" value="PAS"/>
    <property type="match status" value="1"/>
</dbReference>
<feature type="domain" description="PAC" evidence="8">
    <location>
        <begin position="11"/>
        <end position="64"/>
    </location>
</feature>
<dbReference type="EMBL" id="QGMY01000004">
    <property type="protein sequence ID" value="PWR73057.1"/>
    <property type="molecule type" value="Genomic_DNA"/>
</dbReference>
<dbReference type="CDD" id="cd00082">
    <property type="entry name" value="HisKA"/>
    <property type="match status" value="1"/>
</dbReference>
<dbReference type="SUPFAM" id="SSF55785">
    <property type="entry name" value="PYP-like sensor domain (PAS domain)"/>
    <property type="match status" value="2"/>
</dbReference>
<feature type="coiled-coil region" evidence="6">
    <location>
        <begin position="55"/>
        <end position="86"/>
    </location>
</feature>